<evidence type="ECO:0000313" key="2">
    <source>
        <dbReference type="EMBL" id="KAK4012917.1"/>
    </source>
</evidence>
<protein>
    <submittedName>
        <fullName evidence="2">Uncharacterized protein</fullName>
    </submittedName>
</protein>
<accession>A0ABQ9ZJ21</accession>
<feature type="transmembrane region" description="Helical" evidence="1">
    <location>
        <begin position="48"/>
        <end position="66"/>
    </location>
</feature>
<proteinExistence type="predicted"/>
<feature type="transmembrane region" description="Helical" evidence="1">
    <location>
        <begin position="18"/>
        <end position="36"/>
    </location>
</feature>
<sequence length="103" mass="11821">MPFCCIKEEFKKTLLYNLYRLILPIIVYILSTDYGTRPVCSSERYAGAALLAIIFALPFSSRILFHNEIGPWSSFAQAFFHAHLELFLGNACLDISFFVFLLM</sequence>
<comment type="caution">
    <text evidence="2">The sequence shown here is derived from an EMBL/GenBank/DDBJ whole genome shotgun (WGS) entry which is preliminary data.</text>
</comment>
<keyword evidence="1" id="KW-0472">Membrane</keyword>
<keyword evidence="1" id="KW-1133">Transmembrane helix</keyword>
<dbReference type="EMBL" id="JAOYFB010000004">
    <property type="protein sequence ID" value="KAK4012917.1"/>
    <property type="molecule type" value="Genomic_DNA"/>
</dbReference>
<reference evidence="2 3" key="1">
    <citation type="journal article" date="2023" name="Nucleic Acids Res.">
        <title>The hologenome of Daphnia magna reveals possible DNA methylation and microbiome-mediated evolution of the host genome.</title>
        <authorList>
            <person name="Chaturvedi A."/>
            <person name="Li X."/>
            <person name="Dhandapani V."/>
            <person name="Marshall H."/>
            <person name="Kissane S."/>
            <person name="Cuenca-Cambronero M."/>
            <person name="Asole G."/>
            <person name="Calvet F."/>
            <person name="Ruiz-Romero M."/>
            <person name="Marangio P."/>
            <person name="Guigo R."/>
            <person name="Rago D."/>
            <person name="Mirbahai L."/>
            <person name="Eastwood N."/>
            <person name="Colbourne J.K."/>
            <person name="Zhou J."/>
            <person name="Mallon E."/>
            <person name="Orsini L."/>
        </authorList>
    </citation>
    <scope>NUCLEOTIDE SEQUENCE [LARGE SCALE GENOMIC DNA]</scope>
    <source>
        <strain evidence="2">LRV0_1</strain>
    </source>
</reference>
<evidence type="ECO:0000256" key="1">
    <source>
        <dbReference type="SAM" id="Phobius"/>
    </source>
</evidence>
<dbReference type="Proteomes" id="UP001234178">
    <property type="component" value="Unassembled WGS sequence"/>
</dbReference>
<feature type="transmembrane region" description="Helical" evidence="1">
    <location>
        <begin position="78"/>
        <end position="102"/>
    </location>
</feature>
<keyword evidence="3" id="KW-1185">Reference proteome</keyword>
<keyword evidence="1" id="KW-0812">Transmembrane</keyword>
<organism evidence="2 3">
    <name type="scientific">Daphnia magna</name>
    <dbReference type="NCBI Taxonomy" id="35525"/>
    <lineage>
        <taxon>Eukaryota</taxon>
        <taxon>Metazoa</taxon>
        <taxon>Ecdysozoa</taxon>
        <taxon>Arthropoda</taxon>
        <taxon>Crustacea</taxon>
        <taxon>Branchiopoda</taxon>
        <taxon>Diplostraca</taxon>
        <taxon>Cladocera</taxon>
        <taxon>Anomopoda</taxon>
        <taxon>Daphniidae</taxon>
        <taxon>Daphnia</taxon>
    </lineage>
</organism>
<evidence type="ECO:0000313" key="3">
    <source>
        <dbReference type="Proteomes" id="UP001234178"/>
    </source>
</evidence>
<gene>
    <name evidence="2" type="ORF">OUZ56_025167</name>
</gene>
<name>A0ABQ9ZJ21_9CRUS</name>